<evidence type="ECO:0000313" key="2">
    <source>
        <dbReference type="Proteomes" id="UP000639772"/>
    </source>
</evidence>
<dbReference type="EMBL" id="JADCNM010000042">
    <property type="protein sequence ID" value="KAG0451906.1"/>
    <property type="molecule type" value="Genomic_DNA"/>
</dbReference>
<protein>
    <submittedName>
        <fullName evidence="1">Uncharacterized protein</fullName>
    </submittedName>
</protein>
<feature type="non-terminal residue" evidence="1">
    <location>
        <position position="1"/>
    </location>
</feature>
<evidence type="ECO:0000313" key="1">
    <source>
        <dbReference type="EMBL" id="KAG0451906.1"/>
    </source>
</evidence>
<comment type="caution">
    <text evidence="1">The sequence shown here is derived from an EMBL/GenBank/DDBJ whole genome shotgun (WGS) entry which is preliminary data.</text>
</comment>
<name>A0A835PGU5_VANPL</name>
<sequence length="166" mass="18519">MGLRDFIKDIVWWDDKKEGLALGKRREKDKGTRASFFMLEGLLKLESMVEQLVDKIFALSSRIIFCIPTMRVITNKSCIQSAVQFSIPNLRGIIFHKMRHEGRLIVETARLMPEDAIVASRNILQGAAEDENLHAASSFLCDCSGYILGSDVAENSLLDGSRNGGT</sequence>
<dbReference type="AlphaFoldDB" id="A0A835PGU5"/>
<organism evidence="1 2">
    <name type="scientific">Vanilla planifolia</name>
    <name type="common">Vanilla</name>
    <dbReference type="NCBI Taxonomy" id="51239"/>
    <lineage>
        <taxon>Eukaryota</taxon>
        <taxon>Viridiplantae</taxon>
        <taxon>Streptophyta</taxon>
        <taxon>Embryophyta</taxon>
        <taxon>Tracheophyta</taxon>
        <taxon>Spermatophyta</taxon>
        <taxon>Magnoliopsida</taxon>
        <taxon>Liliopsida</taxon>
        <taxon>Asparagales</taxon>
        <taxon>Orchidaceae</taxon>
        <taxon>Vanilloideae</taxon>
        <taxon>Vanilleae</taxon>
        <taxon>Vanilla</taxon>
    </lineage>
</organism>
<gene>
    <name evidence="1" type="ORF">HPP92_025982</name>
</gene>
<reference evidence="1 2" key="1">
    <citation type="journal article" date="2020" name="Nat. Food">
        <title>A phased Vanilla planifolia genome enables genetic improvement of flavour and production.</title>
        <authorList>
            <person name="Hasing T."/>
            <person name="Tang H."/>
            <person name="Brym M."/>
            <person name="Khazi F."/>
            <person name="Huang T."/>
            <person name="Chambers A.H."/>
        </authorList>
    </citation>
    <scope>NUCLEOTIDE SEQUENCE [LARGE SCALE GENOMIC DNA]</scope>
    <source>
        <tissue evidence="1">Leaf</tissue>
    </source>
</reference>
<dbReference type="Proteomes" id="UP000639772">
    <property type="component" value="Unassembled WGS sequence"/>
</dbReference>
<proteinExistence type="predicted"/>
<accession>A0A835PGU5</accession>